<evidence type="ECO:0000259" key="1">
    <source>
        <dbReference type="Pfam" id="PF14530"/>
    </source>
</evidence>
<protein>
    <recommendedName>
        <fullName evidence="1">DUF4439 domain-containing protein</fullName>
    </recommendedName>
</protein>
<dbReference type="SUPFAM" id="SSF47240">
    <property type="entry name" value="Ferritin-like"/>
    <property type="match status" value="1"/>
</dbReference>
<dbReference type="Pfam" id="PF14530">
    <property type="entry name" value="DUF4439"/>
    <property type="match status" value="1"/>
</dbReference>
<feature type="domain" description="DUF4439" evidence="1">
    <location>
        <begin position="33"/>
        <end position="160"/>
    </location>
</feature>
<dbReference type="AlphaFoldDB" id="A0A094PSL3"/>
<reference evidence="2" key="1">
    <citation type="submission" date="2014-06" db="EMBL/GenBank/DDBJ databases">
        <title>Key roles for freshwater Actinobacteria revealed by deep metagenomic sequencing.</title>
        <authorList>
            <person name="Ghai R."/>
            <person name="Mizuno C.M."/>
            <person name="Picazo A."/>
            <person name="Camacho A."/>
            <person name="Rodriguez-Valera F."/>
        </authorList>
    </citation>
    <scope>NUCLEOTIDE SEQUENCE</scope>
</reference>
<gene>
    <name evidence="2" type="ORF">GM51_21345</name>
</gene>
<evidence type="ECO:0000313" key="2">
    <source>
        <dbReference type="EMBL" id="KGA12684.1"/>
    </source>
</evidence>
<accession>A0A094PSL3</accession>
<proteinExistence type="predicted"/>
<dbReference type="InterPro" id="IPR012347">
    <property type="entry name" value="Ferritin-like"/>
</dbReference>
<comment type="caution">
    <text evidence="2">The sequence shown here is derived from an EMBL/GenBank/DDBJ whole genome shotgun (WGS) entry which is preliminary data.</text>
</comment>
<name>A0A094PSL3_9ZZZZ</name>
<dbReference type="InterPro" id="IPR009078">
    <property type="entry name" value="Ferritin-like_SF"/>
</dbReference>
<dbReference type="InterPro" id="IPR029447">
    <property type="entry name" value="DUF4439"/>
</dbReference>
<sequence>MRAMRDLTLKEIMTTSPSPSISIDSNDKIIEKLQIAVEGENAAIWAFGYLLSFIPDENKSYAFSVFNIHRNNRDNLRLRLRQLNLTPPRPKENYELPIEVKDIVTAYELASFIENRLIGIYIQLYAIEEKSNRKQTLQLALDGAIRILEFKQTPLALPGSIT</sequence>
<dbReference type="EMBL" id="JNSL01000212">
    <property type="protein sequence ID" value="KGA12684.1"/>
    <property type="molecule type" value="Genomic_DNA"/>
</dbReference>
<organism evidence="2">
    <name type="scientific">freshwater metagenome</name>
    <dbReference type="NCBI Taxonomy" id="449393"/>
    <lineage>
        <taxon>unclassified sequences</taxon>
        <taxon>metagenomes</taxon>
        <taxon>ecological metagenomes</taxon>
    </lineage>
</organism>
<dbReference type="Gene3D" id="1.20.1260.10">
    <property type="match status" value="1"/>
</dbReference>